<dbReference type="Pfam" id="PF00149">
    <property type="entry name" value="Metallophos"/>
    <property type="match status" value="1"/>
</dbReference>
<dbReference type="Proteomes" id="UP000198856">
    <property type="component" value="Unassembled WGS sequence"/>
</dbReference>
<organism evidence="6 7">
    <name type="scientific">Halovenus aranensis</name>
    <dbReference type="NCBI Taxonomy" id="890420"/>
    <lineage>
        <taxon>Archaea</taxon>
        <taxon>Methanobacteriati</taxon>
        <taxon>Methanobacteriota</taxon>
        <taxon>Stenosarchaea group</taxon>
        <taxon>Halobacteria</taxon>
        <taxon>Halobacteriales</taxon>
        <taxon>Haloarculaceae</taxon>
        <taxon>Halovenus</taxon>
    </lineage>
</organism>
<accession>A0A1G8U9P5</accession>
<dbReference type="SUPFAM" id="SSF56300">
    <property type="entry name" value="Metallo-dependent phosphatases"/>
    <property type="match status" value="1"/>
</dbReference>
<protein>
    <submittedName>
        <fullName evidence="6">Calcineurin-like phosphoesterase superfamily domain-containing protein</fullName>
    </submittedName>
</protein>
<dbReference type="EMBL" id="FNFC01000004">
    <property type="protein sequence ID" value="SDJ50482.1"/>
    <property type="molecule type" value="Genomic_DNA"/>
</dbReference>
<dbReference type="PANTHER" id="PTHR42988:SF2">
    <property type="entry name" value="CYCLIC NUCLEOTIDE PHOSPHODIESTERASE CBUA0032-RELATED"/>
    <property type="match status" value="1"/>
</dbReference>
<dbReference type="GO" id="GO:0016787">
    <property type="term" value="F:hydrolase activity"/>
    <property type="evidence" value="ECO:0007669"/>
    <property type="project" value="UniProtKB-KW"/>
</dbReference>
<evidence type="ECO:0000256" key="4">
    <source>
        <dbReference type="ARBA" id="ARBA00025742"/>
    </source>
</evidence>
<dbReference type="InterPro" id="IPR004843">
    <property type="entry name" value="Calcineurin-like_PHP"/>
</dbReference>
<keyword evidence="1" id="KW-0479">Metal-binding</keyword>
<proteinExistence type="inferred from homology"/>
<keyword evidence="3" id="KW-0408">Iron</keyword>
<evidence type="ECO:0000313" key="7">
    <source>
        <dbReference type="Proteomes" id="UP000198856"/>
    </source>
</evidence>
<gene>
    <name evidence="6" type="ORF">SAMN05216226_104128</name>
</gene>
<feature type="domain" description="Calcineurin-like phosphoesterase" evidence="5">
    <location>
        <begin position="3"/>
        <end position="192"/>
    </location>
</feature>
<dbReference type="GO" id="GO:0046872">
    <property type="term" value="F:metal ion binding"/>
    <property type="evidence" value="ECO:0007669"/>
    <property type="project" value="UniProtKB-KW"/>
</dbReference>
<reference evidence="6 7" key="1">
    <citation type="submission" date="2016-10" db="EMBL/GenBank/DDBJ databases">
        <authorList>
            <person name="de Groot N.N."/>
        </authorList>
    </citation>
    <scope>NUCLEOTIDE SEQUENCE [LARGE SCALE GENOMIC DNA]</scope>
    <source>
        <strain evidence="6 7">IBRC-M10015</strain>
    </source>
</reference>
<dbReference type="Gene3D" id="3.60.21.10">
    <property type="match status" value="1"/>
</dbReference>
<evidence type="ECO:0000259" key="5">
    <source>
        <dbReference type="Pfam" id="PF00149"/>
    </source>
</evidence>
<dbReference type="AlphaFoldDB" id="A0A1G8U9P5"/>
<dbReference type="STRING" id="890420.SAMN05216226_104128"/>
<evidence type="ECO:0000313" key="6">
    <source>
        <dbReference type="EMBL" id="SDJ50482.1"/>
    </source>
</evidence>
<evidence type="ECO:0000256" key="1">
    <source>
        <dbReference type="ARBA" id="ARBA00022723"/>
    </source>
</evidence>
<sequence length="248" mass="27478">MTTVAILTDVHMREEYRSAVTETLKTIRVRLEQEEPAHVFVLGDIIQDSDDAATDRNHVARVADLLDGLPVTYLLGNHDTVSLSREDIGEILGQTEFRGRLDTGETPFVYLDTQRPDHRVIGNVGTEQREWLTKALEPGAVVLLHHPAGPAPIADNHWFWDAPARAFLSDQQAVLDVLCPDARATVNGHIHQTSAVQHRGVPHLSVNAVSKEHPDRPVTGTWALLDLDGPLTADLFVRDSHQQTISLE</sequence>
<dbReference type="PANTHER" id="PTHR42988">
    <property type="entry name" value="PHOSPHOHYDROLASE"/>
    <property type="match status" value="1"/>
</dbReference>
<dbReference type="OrthoDB" id="342317at2157"/>
<dbReference type="InterPro" id="IPR050884">
    <property type="entry name" value="CNP_phosphodiesterase-III"/>
</dbReference>
<keyword evidence="7" id="KW-1185">Reference proteome</keyword>
<name>A0A1G8U9P5_9EURY</name>
<keyword evidence="2" id="KW-0378">Hydrolase</keyword>
<evidence type="ECO:0000256" key="3">
    <source>
        <dbReference type="ARBA" id="ARBA00023004"/>
    </source>
</evidence>
<dbReference type="InterPro" id="IPR029052">
    <property type="entry name" value="Metallo-depent_PP-like"/>
</dbReference>
<evidence type="ECO:0000256" key="2">
    <source>
        <dbReference type="ARBA" id="ARBA00022801"/>
    </source>
</evidence>
<comment type="similarity">
    <text evidence="4">Belongs to the cyclic nucleotide phosphodiesterase class-III family.</text>
</comment>
<dbReference type="RefSeq" id="WP_092700272.1">
    <property type="nucleotide sequence ID" value="NZ_FNFC01000004.1"/>
</dbReference>